<evidence type="ECO:0000256" key="4">
    <source>
        <dbReference type="ARBA" id="ARBA00035494"/>
    </source>
</evidence>
<dbReference type="AlphaFoldDB" id="A0A080LY43"/>
<evidence type="ECO:0000256" key="2">
    <source>
        <dbReference type="ARBA" id="ARBA00022980"/>
    </source>
</evidence>
<dbReference type="EMBL" id="JDVG02000151">
    <property type="protein sequence ID" value="KFB73842.1"/>
    <property type="molecule type" value="Genomic_DNA"/>
</dbReference>
<evidence type="ECO:0000313" key="6">
    <source>
        <dbReference type="Proteomes" id="UP000020077"/>
    </source>
</evidence>
<dbReference type="InterPro" id="IPR000456">
    <property type="entry name" value="Ribosomal_bL17"/>
</dbReference>
<accession>A0A080LY43</accession>
<evidence type="ECO:0000256" key="1">
    <source>
        <dbReference type="ARBA" id="ARBA00008777"/>
    </source>
</evidence>
<dbReference type="PANTHER" id="PTHR14413">
    <property type="entry name" value="RIBOSOMAL PROTEIN L17"/>
    <property type="match status" value="1"/>
</dbReference>
<dbReference type="PANTHER" id="PTHR14413:SF16">
    <property type="entry name" value="LARGE RIBOSOMAL SUBUNIT PROTEIN BL17M"/>
    <property type="match status" value="1"/>
</dbReference>
<evidence type="ECO:0000256" key="3">
    <source>
        <dbReference type="ARBA" id="ARBA00023274"/>
    </source>
</evidence>
<gene>
    <name evidence="5" type="primary">rplQ</name>
    <name evidence="5" type="ORF">AW09_000875</name>
</gene>
<dbReference type="Proteomes" id="UP000020077">
    <property type="component" value="Unassembled WGS sequence"/>
</dbReference>
<keyword evidence="2 5" id="KW-0689">Ribosomal protein</keyword>
<dbReference type="SUPFAM" id="SSF64263">
    <property type="entry name" value="Prokaryotic ribosomal protein L17"/>
    <property type="match status" value="1"/>
</dbReference>
<comment type="caution">
    <text evidence="5">The sequence shown here is derived from an EMBL/GenBank/DDBJ whole genome shotgun (WGS) entry which is preliminary data.</text>
</comment>
<dbReference type="GO" id="GO:0006412">
    <property type="term" value="P:translation"/>
    <property type="evidence" value="ECO:0007669"/>
    <property type="project" value="InterPro"/>
</dbReference>
<comment type="similarity">
    <text evidence="1">Belongs to the bacterial ribosomal protein bL17 family.</text>
</comment>
<dbReference type="GO" id="GO:0022625">
    <property type="term" value="C:cytosolic large ribosomal subunit"/>
    <property type="evidence" value="ECO:0007669"/>
    <property type="project" value="TreeGrafter"/>
</dbReference>
<keyword evidence="3" id="KW-0687">Ribonucleoprotein</keyword>
<organism evidence="5 6">
    <name type="scientific">Candidatus Accumulibacter phosphatis</name>
    <dbReference type="NCBI Taxonomy" id="327160"/>
    <lineage>
        <taxon>Bacteria</taxon>
        <taxon>Pseudomonadati</taxon>
        <taxon>Pseudomonadota</taxon>
        <taxon>Betaproteobacteria</taxon>
        <taxon>Candidatus Accumulibacter</taxon>
    </lineage>
</organism>
<dbReference type="InterPro" id="IPR036373">
    <property type="entry name" value="Ribosomal_bL17_sf"/>
</dbReference>
<dbReference type="Gene3D" id="3.90.1030.10">
    <property type="entry name" value="Ribosomal protein L17"/>
    <property type="match status" value="1"/>
</dbReference>
<reference evidence="5 6" key="1">
    <citation type="submission" date="2014-02" db="EMBL/GenBank/DDBJ databases">
        <title>Expanding our view of genomic diversity in Candidatus Accumulibacter clades.</title>
        <authorList>
            <person name="Skennerton C.T."/>
            <person name="Barr J.J."/>
            <person name="Slater F.R."/>
            <person name="Bond P.L."/>
            <person name="Tyson G.W."/>
        </authorList>
    </citation>
    <scope>NUCLEOTIDE SEQUENCE [LARGE SCALE GENOMIC DNA]</scope>
    <source>
        <strain evidence="6">BA-91</strain>
    </source>
</reference>
<protein>
    <recommendedName>
        <fullName evidence="4">50S ribosomal protein L17</fullName>
    </recommendedName>
</protein>
<dbReference type="GO" id="GO:0003735">
    <property type="term" value="F:structural constituent of ribosome"/>
    <property type="evidence" value="ECO:0007669"/>
    <property type="project" value="InterPro"/>
</dbReference>
<dbReference type="Pfam" id="PF01196">
    <property type="entry name" value="Ribosomal_L17"/>
    <property type="match status" value="1"/>
</dbReference>
<evidence type="ECO:0000313" key="5">
    <source>
        <dbReference type="EMBL" id="KFB73842.1"/>
    </source>
</evidence>
<name>A0A080LY43_9PROT</name>
<sequence>MVVKVFNELGPRYAARNGGYLRILKCGFRDGDNAPMAYVELMDRPEVDAVTE</sequence>
<proteinExistence type="inferred from homology"/>